<dbReference type="EMBL" id="FNDI01000054">
    <property type="protein sequence ID" value="SDJ47960.1"/>
    <property type="molecule type" value="Genomic_DNA"/>
</dbReference>
<evidence type="ECO:0000313" key="6">
    <source>
        <dbReference type="Proteomes" id="UP000198900"/>
    </source>
</evidence>
<keyword evidence="4" id="KW-0670">Pyruvate</keyword>
<evidence type="ECO:0000313" key="5">
    <source>
        <dbReference type="EMBL" id="SDJ47960.1"/>
    </source>
</evidence>
<protein>
    <submittedName>
        <fullName evidence="5">Phosphatidylserine decarboxylase</fullName>
    </submittedName>
</protein>
<dbReference type="GO" id="GO:0004609">
    <property type="term" value="F:phosphatidylserine decarboxylase activity"/>
    <property type="evidence" value="ECO:0007669"/>
    <property type="project" value="InterPro"/>
</dbReference>
<proteinExistence type="predicted"/>
<dbReference type="PANTHER" id="PTHR10067:SF9">
    <property type="entry name" value="PHOSPHATIDYLSERINE DECARBOXYLASE FAMILY PROTEIN (AFU_ORTHOLOGUE AFUA_7G01730)"/>
    <property type="match status" value="1"/>
</dbReference>
<name>A0A7Z7BKU5_9BURK</name>
<keyword evidence="6" id="KW-1185">Reference proteome</keyword>
<dbReference type="InterPro" id="IPR003817">
    <property type="entry name" value="PS_Dcarbxylase"/>
</dbReference>
<evidence type="ECO:0000256" key="4">
    <source>
        <dbReference type="ARBA" id="ARBA00023317"/>
    </source>
</evidence>
<dbReference type="PANTHER" id="PTHR10067">
    <property type="entry name" value="PHOSPHATIDYLSERINE DECARBOXYLASE"/>
    <property type="match status" value="1"/>
</dbReference>
<sequence length="168" mass="18185">MQEIFSAREAETARQFVGGSVYQAFLSAFNYHRWHAPVGGRVTHAYVVPGTYYSGAESEGEDPGGLNDSQGYTTAVATRAIIVIECDDEAIGPVACVFVGMADVSSCMIEALPGQCVRKGDELGYFQYGGSTYCLIFRPDVIERFVPQPPFHDNGPPVQVNAHLATAR</sequence>
<keyword evidence="2" id="KW-0865">Zymogen</keyword>
<keyword evidence="3" id="KW-0456">Lyase</keyword>
<evidence type="ECO:0000256" key="2">
    <source>
        <dbReference type="ARBA" id="ARBA00023145"/>
    </source>
</evidence>
<organism evidence="5 6">
    <name type="scientific">Paraburkholderia steynii</name>
    <dbReference type="NCBI Taxonomy" id="1245441"/>
    <lineage>
        <taxon>Bacteria</taxon>
        <taxon>Pseudomonadati</taxon>
        <taxon>Pseudomonadota</taxon>
        <taxon>Betaproteobacteria</taxon>
        <taxon>Burkholderiales</taxon>
        <taxon>Burkholderiaceae</taxon>
        <taxon>Paraburkholderia</taxon>
    </lineage>
</organism>
<dbReference type="AlphaFoldDB" id="A0A7Z7BKU5"/>
<reference evidence="5" key="1">
    <citation type="submission" date="2016-10" db="EMBL/GenBank/DDBJ databases">
        <authorList>
            <person name="Varghese N."/>
            <person name="Submissions S."/>
        </authorList>
    </citation>
    <scope>NUCLEOTIDE SEQUENCE [LARGE SCALE GENOMIC DNA]</scope>
    <source>
        <strain evidence="5">YR281</strain>
    </source>
</reference>
<dbReference type="GO" id="GO:0006646">
    <property type="term" value="P:phosphatidylethanolamine biosynthetic process"/>
    <property type="evidence" value="ECO:0007669"/>
    <property type="project" value="TreeGrafter"/>
</dbReference>
<evidence type="ECO:0000256" key="1">
    <source>
        <dbReference type="ARBA" id="ARBA00022793"/>
    </source>
</evidence>
<keyword evidence="1" id="KW-0210">Decarboxylase</keyword>
<dbReference type="Proteomes" id="UP000198900">
    <property type="component" value="Unassembled WGS sequence"/>
</dbReference>
<gene>
    <name evidence="5" type="ORF">SAMN04487926_1545</name>
</gene>
<dbReference type="Pfam" id="PF02666">
    <property type="entry name" value="PS_Dcarbxylase"/>
    <property type="match status" value="1"/>
</dbReference>
<evidence type="ECO:0000256" key="3">
    <source>
        <dbReference type="ARBA" id="ARBA00023239"/>
    </source>
</evidence>
<comment type="caution">
    <text evidence="5">The sequence shown here is derived from an EMBL/GenBank/DDBJ whole genome shotgun (WGS) entry which is preliminary data.</text>
</comment>
<accession>A0A7Z7BKU5</accession>